<dbReference type="AlphaFoldDB" id="A0A146JXQ5"/>
<feature type="coiled-coil region" evidence="1">
    <location>
        <begin position="230"/>
        <end position="292"/>
    </location>
</feature>
<organism evidence="4">
    <name type="scientific">Trepomonas sp. PC1</name>
    <dbReference type="NCBI Taxonomy" id="1076344"/>
    <lineage>
        <taxon>Eukaryota</taxon>
        <taxon>Metamonada</taxon>
        <taxon>Diplomonadida</taxon>
        <taxon>Hexamitidae</taxon>
        <taxon>Hexamitinae</taxon>
        <taxon>Trepomonas</taxon>
    </lineage>
</organism>
<feature type="region of interest" description="Disordered" evidence="2">
    <location>
        <begin position="87"/>
        <end position="161"/>
    </location>
</feature>
<evidence type="ECO:0000256" key="1">
    <source>
        <dbReference type="SAM" id="Coils"/>
    </source>
</evidence>
<evidence type="ECO:0000256" key="3">
    <source>
        <dbReference type="SAM" id="Phobius"/>
    </source>
</evidence>
<evidence type="ECO:0000256" key="2">
    <source>
        <dbReference type="SAM" id="MobiDB-lite"/>
    </source>
</evidence>
<feature type="transmembrane region" description="Helical" evidence="3">
    <location>
        <begin position="329"/>
        <end position="345"/>
    </location>
</feature>
<dbReference type="EMBL" id="GDID01007628">
    <property type="protein sequence ID" value="JAP88978.1"/>
    <property type="molecule type" value="Transcribed_RNA"/>
</dbReference>
<keyword evidence="3" id="KW-0472">Membrane</keyword>
<reference evidence="4" key="1">
    <citation type="submission" date="2015-07" db="EMBL/GenBank/DDBJ databases">
        <title>Adaptation to a free-living lifestyle via gene acquisitions in the diplomonad Trepomonas sp. PC1.</title>
        <authorList>
            <person name="Xu F."/>
            <person name="Jerlstrom-Hultqvist J."/>
            <person name="Kolisko M."/>
            <person name="Simpson A.G.B."/>
            <person name="Roger A.J."/>
            <person name="Svard S.G."/>
            <person name="Andersson J.O."/>
        </authorList>
    </citation>
    <scope>NUCLEOTIDE SEQUENCE</scope>
    <source>
        <strain evidence="4">PC1</strain>
    </source>
</reference>
<gene>
    <name evidence="4" type="ORF">TPC1_31527</name>
</gene>
<feature type="non-terminal residue" evidence="4">
    <location>
        <position position="1"/>
    </location>
</feature>
<evidence type="ECO:0000313" key="4">
    <source>
        <dbReference type="EMBL" id="JAP88978.1"/>
    </source>
</evidence>
<protein>
    <submittedName>
        <fullName evidence="4">Uncharacterized protein</fullName>
    </submittedName>
</protein>
<proteinExistence type="predicted"/>
<keyword evidence="1" id="KW-0175">Coiled coil</keyword>
<feature type="compositionally biased region" description="Basic and acidic residues" evidence="2">
    <location>
        <begin position="103"/>
        <end position="113"/>
    </location>
</feature>
<keyword evidence="3" id="KW-0812">Transmembrane</keyword>
<sequence length="346" mass="38462">FTFLLFTHSQFQMSVGFGNAGGKIGFGAMPQTGEKKVGFGGPQAPSVQKGFGNFNAPKPAEAGAPKPTGFANFGGNKPIVFGATKPADAKPAEAKPISFGKPAEPKPEQKEDQPEVVQPKLSGIGQFGVKKDEAKPNSFFPAKKEETKPESKQPTPAPEKVEKAVEKQIAPVQAQPVVQAPVQAQAVVVQAPVLSDEDKKQLLQKFKIQQESQIFSEQQRFLQDLKEVLVQSQEDLYKKLFEERVDLKRDEIERMILQQVEAESKQIYGEQIQMLKHQIEQLKAKFDQTQRIQTVQAVQPTQEKIQQKEEVKEAKTMADKIKQIKLDNNSMVIGMMILVFLIVLLK</sequence>
<feature type="compositionally biased region" description="Basic and acidic residues" evidence="2">
    <location>
        <begin position="142"/>
        <end position="151"/>
    </location>
</feature>
<name>A0A146JXQ5_9EUKA</name>
<keyword evidence="3" id="KW-1133">Transmembrane helix</keyword>
<accession>A0A146JXQ5</accession>